<organism evidence="2 3">
    <name type="scientific">Oceanisphaera marina</name>
    <dbReference type="NCBI Taxonomy" id="2017550"/>
    <lineage>
        <taxon>Bacteria</taxon>
        <taxon>Pseudomonadati</taxon>
        <taxon>Pseudomonadota</taxon>
        <taxon>Gammaproteobacteria</taxon>
        <taxon>Aeromonadales</taxon>
        <taxon>Aeromonadaceae</taxon>
        <taxon>Oceanisphaera</taxon>
    </lineage>
</organism>
<protein>
    <submittedName>
        <fullName evidence="2">Uncharacterized protein</fullName>
    </submittedName>
</protein>
<dbReference type="EMBL" id="BMKE01000027">
    <property type="protein sequence ID" value="GGB52226.1"/>
    <property type="molecule type" value="Genomic_DNA"/>
</dbReference>
<sequence length="116" mass="13833">MWVFSRKQNKVRYKYNIDIYTPTHILWTSTKKHILSKIQGEKFLFLSLIVWVANSVAHKGNIEGRWLDIKWLGRFLFILTRSHITTGKVDERSNHRRTYSSKQNSETLKTEHGLKM</sequence>
<reference evidence="3" key="1">
    <citation type="journal article" date="2019" name="Int. J. Syst. Evol. Microbiol.">
        <title>The Global Catalogue of Microorganisms (GCM) 10K type strain sequencing project: providing services to taxonomists for standard genome sequencing and annotation.</title>
        <authorList>
            <consortium name="The Broad Institute Genomics Platform"/>
            <consortium name="The Broad Institute Genome Sequencing Center for Infectious Disease"/>
            <person name="Wu L."/>
            <person name="Ma J."/>
        </authorList>
    </citation>
    <scope>NUCLEOTIDE SEQUENCE [LARGE SCALE GENOMIC DNA]</scope>
    <source>
        <strain evidence="3">CGMCC 1.15923</strain>
    </source>
</reference>
<comment type="caution">
    <text evidence="2">The sequence shown here is derived from an EMBL/GenBank/DDBJ whole genome shotgun (WGS) entry which is preliminary data.</text>
</comment>
<feature type="region of interest" description="Disordered" evidence="1">
    <location>
        <begin position="90"/>
        <end position="116"/>
    </location>
</feature>
<evidence type="ECO:0000256" key="1">
    <source>
        <dbReference type="SAM" id="MobiDB-lite"/>
    </source>
</evidence>
<evidence type="ECO:0000313" key="3">
    <source>
        <dbReference type="Proteomes" id="UP000646152"/>
    </source>
</evidence>
<keyword evidence="3" id="KW-1185">Reference proteome</keyword>
<proteinExistence type="predicted"/>
<gene>
    <name evidence="2" type="ORF">GCM10011502_26740</name>
</gene>
<evidence type="ECO:0000313" key="2">
    <source>
        <dbReference type="EMBL" id="GGB52226.1"/>
    </source>
</evidence>
<name>A0ABQ1ITQ4_9GAMM</name>
<dbReference type="Proteomes" id="UP000646152">
    <property type="component" value="Unassembled WGS sequence"/>
</dbReference>
<accession>A0ABQ1ITQ4</accession>